<feature type="transmembrane region" description="Helical" evidence="2">
    <location>
        <begin position="331"/>
        <end position="349"/>
    </location>
</feature>
<dbReference type="SUPFAM" id="SSF103473">
    <property type="entry name" value="MFS general substrate transporter"/>
    <property type="match status" value="1"/>
</dbReference>
<comment type="caution">
    <text evidence="4">The sequence shown here is derived from an EMBL/GenBank/DDBJ whole genome shotgun (WGS) entry which is preliminary data.</text>
</comment>
<evidence type="ECO:0000313" key="5">
    <source>
        <dbReference type="Proteomes" id="UP001141950"/>
    </source>
</evidence>
<feature type="domain" description="Cyclic nucleotide-binding" evidence="3">
    <location>
        <begin position="878"/>
        <end position="982"/>
    </location>
</feature>
<dbReference type="PROSITE" id="PS50042">
    <property type="entry name" value="CNMP_BINDING_3"/>
    <property type="match status" value="1"/>
</dbReference>
<dbReference type="RefSeq" id="WP_257441989.1">
    <property type="nucleotide sequence ID" value="NZ_JANIPJ010000001.1"/>
</dbReference>
<name>A0A9X2MLD1_9BACL</name>
<dbReference type="Gene3D" id="1.20.1250.20">
    <property type="entry name" value="MFS general substrate transporter like domains"/>
    <property type="match status" value="2"/>
</dbReference>
<dbReference type="CDD" id="cd00038">
    <property type="entry name" value="CAP_ED"/>
    <property type="match status" value="1"/>
</dbReference>
<gene>
    <name evidence="4" type="ORF">NQZ67_01050</name>
</gene>
<dbReference type="SUPFAM" id="SSF48371">
    <property type="entry name" value="ARM repeat"/>
    <property type="match status" value="1"/>
</dbReference>
<dbReference type="Proteomes" id="UP001141950">
    <property type="component" value="Unassembled WGS sequence"/>
</dbReference>
<feature type="transmembrane region" description="Helical" evidence="2">
    <location>
        <begin position="87"/>
        <end position="107"/>
    </location>
</feature>
<protein>
    <submittedName>
        <fullName evidence="4">Cyclic nucleotide-binding domain-containing protein</fullName>
    </submittedName>
</protein>
<keyword evidence="5" id="KW-1185">Reference proteome</keyword>
<dbReference type="InterPro" id="IPR011989">
    <property type="entry name" value="ARM-like"/>
</dbReference>
<dbReference type="InterPro" id="IPR000595">
    <property type="entry name" value="cNMP-bd_dom"/>
</dbReference>
<feature type="transmembrane region" description="Helical" evidence="2">
    <location>
        <begin position="306"/>
        <end position="325"/>
    </location>
</feature>
<dbReference type="InterPro" id="IPR014710">
    <property type="entry name" value="RmlC-like_jellyroll"/>
</dbReference>
<dbReference type="Pfam" id="PF00027">
    <property type="entry name" value="cNMP_binding"/>
    <property type="match status" value="1"/>
</dbReference>
<feature type="transmembrane region" description="Helical" evidence="2">
    <location>
        <begin position="54"/>
        <end position="75"/>
    </location>
</feature>
<evidence type="ECO:0000313" key="4">
    <source>
        <dbReference type="EMBL" id="MCR2802455.1"/>
    </source>
</evidence>
<dbReference type="EMBL" id="JANIPJ010000001">
    <property type="protein sequence ID" value="MCR2802455.1"/>
    <property type="molecule type" value="Genomic_DNA"/>
</dbReference>
<dbReference type="SMART" id="SM00100">
    <property type="entry name" value="cNMP"/>
    <property type="match status" value="1"/>
</dbReference>
<accession>A0A9X2MLD1</accession>
<dbReference type="InterPro" id="IPR018490">
    <property type="entry name" value="cNMP-bd_dom_sf"/>
</dbReference>
<dbReference type="Gene3D" id="2.60.120.10">
    <property type="entry name" value="Jelly Rolls"/>
    <property type="match status" value="1"/>
</dbReference>
<evidence type="ECO:0000256" key="1">
    <source>
        <dbReference type="ARBA" id="ARBA00023159"/>
    </source>
</evidence>
<keyword evidence="2" id="KW-0812">Transmembrane</keyword>
<keyword evidence="1" id="KW-0010">Activator</keyword>
<dbReference type="AlphaFoldDB" id="A0A9X2MLD1"/>
<feature type="transmembrane region" description="Helical" evidence="2">
    <location>
        <begin position="396"/>
        <end position="419"/>
    </location>
</feature>
<dbReference type="InterPro" id="IPR016024">
    <property type="entry name" value="ARM-type_fold"/>
</dbReference>
<evidence type="ECO:0000259" key="3">
    <source>
        <dbReference type="PROSITE" id="PS50042"/>
    </source>
</evidence>
<feature type="transmembrane region" description="Helical" evidence="2">
    <location>
        <begin position="370"/>
        <end position="390"/>
    </location>
</feature>
<dbReference type="SUPFAM" id="SSF51206">
    <property type="entry name" value="cAMP-binding domain-like"/>
    <property type="match status" value="1"/>
</dbReference>
<evidence type="ECO:0000256" key="2">
    <source>
        <dbReference type="SAM" id="Phobius"/>
    </source>
</evidence>
<keyword evidence="2" id="KW-0472">Membrane</keyword>
<sequence>MNAILRLVGARPEDQRKLLLMAPVFFVCGIAEMLNYNSFMTLFNQRFGSEYLPYVYAAEAIILPLEAWLLAWLAAKLPKPKLMRVMYGMLIGIVAGCAAALIAFAIAGADIRWFYPVLFIASSFVVRQQTILLWSLAIDACPTQQAKRLMPVFVGSATLGGVAAGLLAQLISLAFGPEAIYAAGCALLLAAWPNYRKVISAYLVPLSLKLTTSVSKPQDEEASAGKVFKQALSSPFLLTVILLMTFMPGLYFLMEYEFLNVAKTSYATEQQFSRFFGLVTTVLFVLAFLLQLVSGKLMARLGASHMLTMIAGVYVLSFAGAVLFIDGAAALPIVSAGYMLLYLLLYYTAEPSYQLFFKTLPLAQRDSYRYAAQGIAASAGILIGAGLQFMHAGFGVSWTILSLIGLIGAGFLLALAWYGRRLYIRELVRSVSTMSAADMAESMEEIGRNGAALAEARRMLKHPSSSAKEIALQIIGPLQNPKDLPDLLPLLDDDHYRIRIEALKAMNLEHADLQALVKVASFLEDPDDELRAEGVKAIARMKHLEEQAFFFLRQKLLDRHPGVVAEAVKAMYSFHREQSYKACAEVIERILSVGGETAVYMCRVVADLKLDAYIPQLMDMLGDLHPAARVAATESLGRLGHADLVPVLIDGLAFMDEEMLAVSTQAFIDIGPAAVQPLTESLPQASPKHFGAAVHSLSMLMEEEEVREVLAADGVARLSALEQAAAYSEALRALGREELAQLASMRWEEARRSLFGGLWSIQSRLGDENAVIHIRTAIESGDEEARSNAQEVLAEGFGDRRLSQAIAAFIERSDAVVGGLAEADAKAKLMEALRESDDWWREMAMAALSENGGNGSMSNEGLMMSRLNKVVFLKQVPYFADLSLEELGLIANVASEENVSDEEALLRRGEPHSSMYVIVDGNIELTSVSAAGWEGTIGVLGPGDVCGVTSALDGTPSTVTAQSLLGDTKVLRLSGDDVSRLVRLYPEIGIGLLRASFARIRLLEEMMMRIDS</sequence>
<dbReference type="Gene3D" id="1.25.10.10">
    <property type="entry name" value="Leucine-rich Repeat Variant"/>
    <property type="match status" value="2"/>
</dbReference>
<feature type="transmembrane region" description="Helical" evidence="2">
    <location>
        <begin position="18"/>
        <end position="34"/>
    </location>
</feature>
<organism evidence="4 5">
    <name type="scientific">Paenibacillus soyae</name>
    <dbReference type="NCBI Taxonomy" id="2969249"/>
    <lineage>
        <taxon>Bacteria</taxon>
        <taxon>Bacillati</taxon>
        <taxon>Bacillota</taxon>
        <taxon>Bacilli</taxon>
        <taxon>Bacillales</taxon>
        <taxon>Paenibacillaceae</taxon>
        <taxon>Paenibacillus</taxon>
    </lineage>
</organism>
<reference evidence="4" key="1">
    <citation type="submission" date="2022-08" db="EMBL/GenBank/DDBJ databases">
        <title>The genomic sequence of strain Paenibacillus sp. SCIV0701.</title>
        <authorList>
            <person name="Zhao H."/>
        </authorList>
    </citation>
    <scope>NUCLEOTIDE SEQUENCE</scope>
    <source>
        <strain evidence="4">SCIV0701</strain>
    </source>
</reference>
<feature type="transmembrane region" description="Helical" evidence="2">
    <location>
        <begin position="274"/>
        <end position="294"/>
    </location>
</feature>
<feature type="transmembrane region" description="Helical" evidence="2">
    <location>
        <begin position="236"/>
        <end position="254"/>
    </location>
</feature>
<dbReference type="InterPro" id="IPR036259">
    <property type="entry name" value="MFS_trans_sf"/>
</dbReference>
<feature type="transmembrane region" description="Helical" evidence="2">
    <location>
        <begin position="113"/>
        <end position="137"/>
    </location>
</feature>
<keyword evidence="2" id="KW-1133">Transmembrane helix</keyword>
<feature type="transmembrane region" description="Helical" evidence="2">
    <location>
        <begin position="149"/>
        <end position="173"/>
    </location>
</feature>
<proteinExistence type="predicted"/>